<keyword evidence="2" id="KW-1185">Reference proteome</keyword>
<accession>A0ABR2YWT7</accession>
<proteinExistence type="predicted"/>
<evidence type="ECO:0000313" key="1">
    <source>
        <dbReference type="EMBL" id="KAK9916215.1"/>
    </source>
</evidence>
<dbReference type="EMBL" id="JALJOT010000003">
    <property type="protein sequence ID" value="KAK9916215.1"/>
    <property type="molecule type" value="Genomic_DNA"/>
</dbReference>
<comment type="caution">
    <text evidence="1">The sequence shown here is derived from an EMBL/GenBank/DDBJ whole genome shotgun (WGS) entry which is preliminary data.</text>
</comment>
<protein>
    <recommendedName>
        <fullName evidence="3">DUF4283 domain-containing protein</fullName>
    </recommendedName>
</protein>
<reference evidence="1 2" key="1">
    <citation type="journal article" date="2024" name="Nat. Commun.">
        <title>Phylogenomics reveals the evolutionary origins of lichenization in chlorophyte algae.</title>
        <authorList>
            <person name="Puginier C."/>
            <person name="Libourel C."/>
            <person name="Otte J."/>
            <person name="Skaloud P."/>
            <person name="Haon M."/>
            <person name="Grisel S."/>
            <person name="Petersen M."/>
            <person name="Berrin J.G."/>
            <person name="Delaux P.M."/>
            <person name="Dal Grande F."/>
            <person name="Keller J."/>
        </authorList>
    </citation>
    <scope>NUCLEOTIDE SEQUENCE [LARGE SCALE GENOMIC DNA]</scope>
    <source>
        <strain evidence="1 2">SAG 216-7</strain>
    </source>
</reference>
<gene>
    <name evidence="1" type="ORF">WJX75_000147</name>
</gene>
<organism evidence="1 2">
    <name type="scientific">Coccomyxa subellipsoidea</name>
    <dbReference type="NCBI Taxonomy" id="248742"/>
    <lineage>
        <taxon>Eukaryota</taxon>
        <taxon>Viridiplantae</taxon>
        <taxon>Chlorophyta</taxon>
        <taxon>core chlorophytes</taxon>
        <taxon>Trebouxiophyceae</taxon>
        <taxon>Trebouxiophyceae incertae sedis</taxon>
        <taxon>Coccomyxaceae</taxon>
        <taxon>Coccomyxa</taxon>
    </lineage>
</organism>
<evidence type="ECO:0008006" key="3">
    <source>
        <dbReference type="Google" id="ProtNLM"/>
    </source>
</evidence>
<name>A0ABR2YWT7_9CHLO</name>
<evidence type="ECO:0000313" key="2">
    <source>
        <dbReference type="Proteomes" id="UP001491310"/>
    </source>
</evidence>
<dbReference type="Proteomes" id="UP001491310">
    <property type="component" value="Unassembled WGS sequence"/>
</dbReference>
<sequence length="151" mass="17883">MEPRANSRSTIRFTWSRSDVEKDYIKQWKITTARDGSIKPPTFWSTLFFVPLWIKYEALPEIVRYAWYVVWSALKALHYKYHKWAVLQGAKLDLALARRGNVPMHTFSRSLVLQRFHNKVGFRETLSMRYGLLKGQQMAQRSQLQEIQMAS</sequence>